<accession>A0A0F9RCW4</accession>
<gene>
    <name evidence="2" type="ORF">LCGC14_0664120</name>
</gene>
<dbReference type="AlphaFoldDB" id="A0A0F9RCW4"/>
<dbReference type="EMBL" id="LAZR01001283">
    <property type="protein sequence ID" value="KKN47307.1"/>
    <property type="molecule type" value="Genomic_DNA"/>
</dbReference>
<evidence type="ECO:0000256" key="1">
    <source>
        <dbReference type="SAM" id="MobiDB-lite"/>
    </source>
</evidence>
<sequence>MAIVNLGMDRRSLLKSLLAAPLAFLFGSIVPDEPESVLTLERLLVVKRELEECERRRPVVTWCVSIWNPVPIWPTSTVYTYTFTDHPPSRARNAELYPRSPDIGTGSS</sequence>
<reference evidence="2" key="1">
    <citation type="journal article" date="2015" name="Nature">
        <title>Complex archaea that bridge the gap between prokaryotes and eukaryotes.</title>
        <authorList>
            <person name="Spang A."/>
            <person name="Saw J.H."/>
            <person name="Jorgensen S.L."/>
            <person name="Zaremba-Niedzwiedzka K."/>
            <person name="Martijn J."/>
            <person name="Lind A.E."/>
            <person name="van Eijk R."/>
            <person name="Schleper C."/>
            <person name="Guy L."/>
            <person name="Ettema T.J."/>
        </authorList>
    </citation>
    <scope>NUCLEOTIDE SEQUENCE</scope>
</reference>
<feature type="region of interest" description="Disordered" evidence="1">
    <location>
        <begin position="87"/>
        <end position="108"/>
    </location>
</feature>
<protein>
    <submittedName>
        <fullName evidence="2">Uncharacterized protein</fullName>
    </submittedName>
</protein>
<organism evidence="2">
    <name type="scientific">marine sediment metagenome</name>
    <dbReference type="NCBI Taxonomy" id="412755"/>
    <lineage>
        <taxon>unclassified sequences</taxon>
        <taxon>metagenomes</taxon>
        <taxon>ecological metagenomes</taxon>
    </lineage>
</organism>
<proteinExistence type="predicted"/>
<comment type="caution">
    <text evidence="2">The sequence shown here is derived from an EMBL/GenBank/DDBJ whole genome shotgun (WGS) entry which is preliminary data.</text>
</comment>
<name>A0A0F9RCW4_9ZZZZ</name>
<evidence type="ECO:0000313" key="2">
    <source>
        <dbReference type="EMBL" id="KKN47307.1"/>
    </source>
</evidence>